<dbReference type="EMBL" id="JACMYG010000031">
    <property type="protein sequence ID" value="MBC2692654.1"/>
    <property type="molecule type" value="Genomic_DNA"/>
</dbReference>
<sequence length="215" mass="24628">MQFGILAGNDYINKRIYKLLSEIHPADVASFVRKFLSESDEQCFHTYRELILGSHLRSQGSNWRYEQKIGRQTPDWVVRDSDDQVIEIVDVYTLHQRRETDVQISKGLSFRGSWAGWVTIPPNHLFSKIQQKVNAYTKLIEKLGVPYVVAVFGEFTASVEPEEVHHVVNELHGGVFHETPTLAGVIFFRERSGDYEFSYFANPRAAHSSQLALQG</sequence>
<evidence type="ECO:0000313" key="1">
    <source>
        <dbReference type="EMBL" id="MBC2692654.1"/>
    </source>
</evidence>
<proteinExistence type="predicted"/>
<organism evidence="1 2">
    <name type="scientific">Pseudomonas kielensis</name>
    <dbReference type="NCBI Taxonomy" id="2762577"/>
    <lineage>
        <taxon>Bacteria</taxon>
        <taxon>Pseudomonadati</taxon>
        <taxon>Pseudomonadota</taxon>
        <taxon>Gammaproteobacteria</taxon>
        <taxon>Pseudomonadales</taxon>
        <taxon>Pseudomonadaceae</taxon>
        <taxon>Pseudomonas</taxon>
    </lineage>
</organism>
<dbReference type="Proteomes" id="UP000526003">
    <property type="component" value="Unassembled WGS sequence"/>
</dbReference>
<reference evidence="1 2" key="1">
    <citation type="submission" date="2020-08" db="EMBL/GenBank/DDBJ databases">
        <title>Pseudomonas sp. nov.</title>
        <authorList>
            <person name="Gieschler S."/>
            <person name="Fiedler G."/>
            <person name="Brinks E."/>
            <person name="Boehnlein C."/>
            <person name="Franz C.M.A.P."/>
            <person name="Kabisch J."/>
        </authorList>
    </citation>
    <scope>NUCLEOTIDE SEQUENCE [LARGE SCALE GENOMIC DNA]</scope>
    <source>
        <strain evidence="1 2">MBT-1</strain>
    </source>
</reference>
<name>A0A7X1GHS0_9PSED</name>
<dbReference type="AlphaFoldDB" id="A0A7X1GHS0"/>
<evidence type="ECO:0000313" key="2">
    <source>
        <dbReference type="Proteomes" id="UP000526003"/>
    </source>
</evidence>
<comment type="caution">
    <text evidence="1">The sequence shown here is derived from an EMBL/GenBank/DDBJ whole genome shotgun (WGS) entry which is preliminary data.</text>
</comment>
<protein>
    <submittedName>
        <fullName evidence="1">Uncharacterized protein</fullName>
    </submittedName>
</protein>
<accession>A0A7X1GHS0</accession>
<keyword evidence="2" id="KW-1185">Reference proteome</keyword>
<dbReference type="RefSeq" id="WP_185818931.1">
    <property type="nucleotide sequence ID" value="NZ_JACMYG010000031.1"/>
</dbReference>
<gene>
    <name evidence="1" type="ORF">H7995_22970</name>
</gene>